<evidence type="ECO:0000313" key="2">
    <source>
        <dbReference type="EMBL" id="BAQ69307.1"/>
    </source>
</evidence>
<dbReference type="InterPro" id="IPR007272">
    <property type="entry name" value="Sulf_transp_TsuA/YedE"/>
</dbReference>
<dbReference type="Proteomes" id="UP000064912">
    <property type="component" value="Chromosome"/>
</dbReference>
<name>A0A0D6B2I3_RHOSU</name>
<feature type="transmembrane region" description="Helical" evidence="1">
    <location>
        <begin position="111"/>
        <end position="132"/>
    </location>
</feature>
<dbReference type="EMBL" id="AP014800">
    <property type="protein sequence ID" value="BAQ69307.1"/>
    <property type="molecule type" value="Genomic_DNA"/>
</dbReference>
<evidence type="ECO:0000313" key="3">
    <source>
        <dbReference type="Proteomes" id="UP000064912"/>
    </source>
</evidence>
<feature type="transmembrane region" description="Helical" evidence="1">
    <location>
        <begin position="164"/>
        <end position="181"/>
    </location>
</feature>
<proteinExistence type="predicted"/>
<dbReference type="AlphaFoldDB" id="A0A0D6B2I3"/>
<sequence>MTMTLVIAGLLGAAFGAMLDRIGATNPNWIGRMLTLTDTNLMKTILVAIGTAAILIFAGQIYGLVDVGHMSVKAAHVGVLLGGAILGFGWAIAGYCPGTGLCALAVGRIDALFFVAGGLVGAAGFMISYPFWESIGFLNGEKWTLGAIPGADYPAAIPAPPGDLAGIAMGAVFILIAILLPRRITGRNAARAAEAAAAGRADPAE</sequence>
<evidence type="ECO:0000256" key="1">
    <source>
        <dbReference type="SAM" id="Phobius"/>
    </source>
</evidence>
<dbReference type="PATRIC" id="fig|35806.4.peg.2217"/>
<gene>
    <name evidence="2" type="ORF">NHU_02153</name>
</gene>
<organism evidence="2 3">
    <name type="scientific">Rhodovulum sulfidophilum</name>
    <name type="common">Rhodobacter sulfidophilus</name>
    <dbReference type="NCBI Taxonomy" id="35806"/>
    <lineage>
        <taxon>Bacteria</taxon>
        <taxon>Pseudomonadati</taxon>
        <taxon>Pseudomonadota</taxon>
        <taxon>Alphaproteobacteria</taxon>
        <taxon>Rhodobacterales</taxon>
        <taxon>Paracoccaceae</taxon>
        <taxon>Rhodovulum</taxon>
    </lineage>
</organism>
<protein>
    <submittedName>
        <fullName evidence="2">Uncharacterized protein</fullName>
    </submittedName>
</protein>
<dbReference type="KEGG" id="rsu:NHU_02153"/>
<dbReference type="Pfam" id="PF04143">
    <property type="entry name" value="Sulf_transp"/>
    <property type="match status" value="1"/>
</dbReference>
<accession>A0A0D6B2I3</accession>
<keyword evidence="1" id="KW-0472">Membrane</keyword>
<dbReference type="eggNOG" id="COG2391">
    <property type="taxonomic scope" value="Bacteria"/>
</dbReference>
<keyword evidence="1" id="KW-1133">Transmembrane helix</keyword>
<keyword evidence="1" id="KW-0812">Transmembrane</keyword>
<feature type="transmembrane region" description="Helical" evidence="1">
    <location>
        <begin position="6"/>
        <end position="24"/>
    </location>
</feature>
<feature type="transmembrane region" description="Helical" evidence="1">
    <location>
        <begin position="45"/>
        <end position="65"/>
    </location>
</feature>
<feature type="transmembrane region" description="Helical" evidence="1">
    <location>
        <begin position="77"/>
        <end position="104"/>
    </location>
</feature>
<reference evidence="2 3" key="1">
    <citation type="submission" date="2015-02" db="EMBL/GenBank/DDBJ databases">
        <title>Genome sequene of Rhodovulum sulfidophilum DSM 2351.</title>
        <authorList>
            <person name="Nagao N."/>
        </authorList>
    </citation>
    <scope>NUCLEOTIDE SEQUENCE [LARGE SCALE GENOMIC DNA]</scope>
    <source>
        <strain evidence="2 3">DSM 2351</strain>
    </source>
</reference>